<dbReference type="AlphaFoldDB" id="A0A7D4BVD2"/>
<evidence type="ECO:0000256" key="1">
    <source>
        <dbReference type="ARBA" id="ARBA00004127"/>
    </source>
</evidence>
<dbReference type="PANTHER" id="PTHR39535">
    <property type="entry name" value="SPORULATION-DELAYING PROTEIN SDPB"/>
    <property type="match status" value="1"/>
</dbReference>
<feature type="transmembrane region" description="Helical" evidence="5">
    <location>
        <begin position="102"/>
        <end position="119"/>
    </location>
</feature>
<feature type="transmembrane region" description="Helical" evidence="5">
    <location>
        <begin position="125"/>
        <end position="144"/>
    </location>
</feature>
<dbReference type="PANTHER" id="PTHR39535:SF2">
    <property type="entry name" value="HTTM DOMAIN-CONTAINING PROTEIN"/>
    <property type="match status" value="1"/>
</dbReference>
<proteinExistence type="predicted"/>
<accession>A0A7D4BVD2</accession>
<dbReference type="SMART" id="SM00752">
    <property type="entry name" value="HTTM"/>
    <property type="match status" value="1"/>
</dbReference>
<keyword evidence="8" id="KW-1185">Reference proteome</keyword>
<organism evidence="7 8">
    <name type="scientific">Kroppenstedtia pulmonis</name>
    <dbReference type="NCBI Taxonomy" id="1380685"/>
    <lineage>
        <taxon>Bacteria</taxon>
        <taxon>Bacillati</taxon>
        <taxon>Bacillota</taxon>
        <taxon>Bacilli</taxon>
        <taxon>Bacillales</taxon>
        <taxon>Thermoactinomycetaceae</taxon>
        <taxon>Kroppenstedtia</taxon>
    </lineage>
</organism>
<feature type="transmembrane region" description="Helical" evidence="5">
    <location>
        <begin position="165"/>
        <end position="186"/>
    </location>
</feature>
<dbReference type="InterPro" id="IPR011020">
    <property type="entry name" value="HTTM-like"/>
</dbReference>
<sequence length="325" mass="37684">MFNKLISMHNKKYMLIGVSLLRICFGLILLYFYLIHYGQRYFLWGPNGMIEHKDFLKYISINYKLSIFNFSSSVLYFDLIFHLGIVFAILFTIGYKGRIVSVINFIFVWSIFSRNGIILDGGDNIMRIILVYLMFADTTAYFSVDRKLMDKKCIKPVHIRDNIRISFYIHNMAILACIVQVCMVYITSGFHKAMGELWQEGVAIYYILQVGEYTHPLIENLITNSDAIMVLGSYSTVLVQIAFPFLLFNRITKYIAMAGIITMHIGIAIGMGLVSFSAVMISIQLLMLTDFEYQKIRNKLFKVKQYVKSCIPKKKNDQKSFHLRP</sequence>
<evidence type="ECO:0000256" key="4">
    <source>
        <dbReference type="ARBA" id="ARBA00023136"/>
    </source>
</evidence>
<reference evidence="7 8" key="1">
    <citation type="submission" date="2020-01" db="EMBL/GenBank/DDBJ databases">
        <authorList>
            <person name="Gulvik C.A."/>
            <person name="Batra D.G."/>
        </authorList>
    </citation>
    <scope>NUCLEOTIDE SEQUENCE [LARGE SCALE GENOMIC DNA]</scope>
    <source>
        <strain evidence="7 8">W9323</strain>
    </source>
</reference>
<dbReference type="InterPro" id="IPR052964">
    <property type="entry name" value="Sporulation_signal_mat"/>
</dbReference>
<dbReference type="KEGG" id="kpul:GXN76_04750"/>
<keyword evidence="2 5" id="KW-0812">Transmembrane</keyword>
<feature type="transmembrane region" description="Helical" evidence="5">
    <location>
        <begin position="227"/>
        <end position="248"/>
    </location>
</feature>
<keyword evidence="4 5" id="KW-0472">Membrane</keyword>
<feature type="transmembrane region" description="Helical" evidence="5">
    <location>
        <begin position="12"/>
        <end position="34"/>
    </location>
</feature>
<evidence type="ECO:0000313" key="7">
    <source>
        <dbReference type="EMBL" id="QKG83853.1"/>
    </source>
</evidence>
<dbReference type="EMBL" id="CP048104">
    <property type="protein sequence ID" value="QKG83853.1"/>
    <property type="molecule type" value="Genomic_DNA"/>
</dbReference>
<dbReference type="Proteomes" id="UP000503088">
    <property type="component" value="Chromosome"/>
</dbReference>
<evidence type="ECO:0000256" key="5">
    <source>
        <dbReference type="SAM" id="Phobius"/>
    </source>
</evidence>
<dbReference type="GO" id="GO:0012505">
    <property type="term" value="C:endomembrane system"/>
    <property type="evidence" value="ECO:0007669"/>
    <property type="project" value="UniProtKB-SubCell"/>
</dbReference>
<feature type="transmembrane region" description="Helical" evidence="5">
    <location>
        <begin position="74"/>
        <end position="95"/>
    </location>
</feature>
<name>A0A7D4BVD2_9BACL</name>
<protein>
    <submittedName>
        <fullName evidence="7">HTTM domain-containing protein</fullName>
    </submittedName>
</protein>
<evidence type="ECO:0000256" key="2">
    <source>
        <dbReference type="ARBA" id="ARBA00022692"/>
    </source>
</evidence>
<evidence type="ECO:0000259" key="6">
    <source>
        <dbReference type="SMART" id="SM00752"/>
    </source>
</evidence>
<gene>
    <name evidence="7" type="ORF">GXN76_04750</name>
</gene>
<evidence type="ECO:0000313" key="8">
    <source>
        <dbReference type="Proteomes" id="UP000503088"/>
    </source>
</evidence>
<evidence type="ECO:0000256" key="3">
    <source>
        <dbReference type="ARBA" id="ARBA00022989"/>
    </source>
</evidence>
<feature type="transmembrane region" description="Helical" evidence="5">
    <location>
        <begin position="260"/>
        <end position="283"/>
    </location>
</feature>
<comment type="subcellular location">
    <subcellularLocation>
        <location evidence="1">Endomembrane system</location>
        <topology evidence="1">Multi-pass membrane protein</topology>
    </subcellularLocation>
</comment>
<feature type="domain" description="HTTM-like" evidence="6">
    <location>
        <begin position="10"/>
        <end position="291"/>
    </location>
</feature>
<keyword evidence="3 5" id="KW-1133">Transmembrane helix</keyword>